<reference evidence="2" key="1">
    <citation type="submission" date="2016-11" db="UniProtKB">
        <authorList>
            <consortium name="WormBaseParasite"/>
        </authorList>
    </citation>
    <scope>IDENTIFICATION</scope>
    <source>
        <strain evidence="2">KR3021</strain>
    </source>
</reference>
<protein>
    <submittedName>
        <fullName evidence="2">DNA-directed primase/polymerase protein</fullName>
    </submittedName>
</protein>
<proteinExistence type="predicted"/>
<dbReference type="Proteomes" id="UP000095286">
    <property type="component" value="Unplaced"/>
</dbReference>
<organism evidence="1 2">
    <name type="scientific">Rhabditophanes sp. KR3021</name>
    <dbReference type="NCBI Taxonomy" id="114890"/>
    <lineage>
        <taxon>Eukaryota</taxon>
        <taxon>Metazoa</taxon>
        <taxon>Ecdysozoa</taxon>
        <taxon>Nematoda</taxon>
        <taxon>Chromadorea</taxon>
        <taxon>Rhabditida</taxon>
        <taxon>Tylenchina</taxon>
        <taxon>Panagrolaimomorpha</taxon>
        <taxon>Strongyloidoidea</taxon>
        <taxon>Alloionematidae</taxon>
        <taxon>Rhabditophanes</taxon>
    </lineage>
</organism>
<evidence type="ECO:0000313" key="2">
    <source>
        <dbReference type="WBParaSite" id="RSKR_0000596300.1"/>
    </source>
</evidence>
<name>A0AC35U0R6_9BILA</name>
<accession>A0AC35U0R6</accession>
<sequence length="559" mass="64523">MDVDALLAHKAQIDKIEALFETFPQLQPAIDQFERSVESHRIFSYEAYNSAHVVVHKYIATDYRKFRNLYLEVLNHAGVKCRPSFSELITEGAPCRLYFDLEYDKGINPHTDPSKLLDELKYALGFLLLKKFGINHFDPDVSLLILDGTTDTTFFQHVIVHLPKSNDFQRNNQGEDWVFASNVEMRKFMDELWHLLIAMDAAMIFSGRVNENNKLVKQPFIDSLLFTKNRSLRIFRSVEMGESVSLELSESCKFYQKRQILNPKADRIFRDSLCLVPPPDERQPAKEVSILPVLPVYNPPIISNPTPRKLPNDINSNPTNEVLNRNVSTTFNQSRREWTSRSNDDLTGLFPQTEQFIVNEIHRGGICSIGNVKWYKDKYISVTIIGSKYSEIKDRNHTSNGISFRVFPQQGYLYPYCSDAKCHEFYARKYTLPYLAALEMRDECIRKFLTFGKELKEIIESNEIQVQQQVLQQSVFQPIEVITIDDDLDDSFNESLIFYEDVPTMDETNLAIEVETPQETVETEWIKLESPGVQNGSGFLFSQTNGDFAEISKKNTGYI</sequence>
<evidence type="ECO:0000313" key="1">
    <source>
        <dbReference type="Proteomes" id="UP000095286"/>
    </source>
</evidence>
<dbReference type="WBParaSite" id="RSKR_0000596300.1">
    <property type="protein sequence ID" value="RSKR_0000596300.1"/>
    <property type="gene ID" value="RSKR_0000596300"/>
</dbReference>